<dbReference type="InterPro" id="IPR022529">
    <property type="entry name" value="DUF3530"/>
</dbReference>
<feature type="region of interest" description="Disordered" evidence="1">
    <location>
        <begin position="185"/>
        <end position="216"/>
    </location>
</feature>
<dbReference type="Proteomes" id="UP000036406">
    <property type="component" value="Chromosome"/>
</dbReference>
<feature type="region of interest" description="Disordered" evidence="1">
    <location>
        <begin position="61"/>
        <end position="82"/>
    </location>
</feature>
<proteinExistence type="predicted"/>
<keyword evidence="3" id="KW-1185">Reference proteome</keyword>
<organism evidence="2 3">
    <name type="scientific">Marinobacter psychrophilus</name>
    <dbReference type="NCBI Taxonomy" id="330734"/>
    <lineage>
        <taxon>Bacteria</taxon>
        <taxon>Pseudomonadati</taxon>
        <taxon>Pseudomonadota</taxon>
        <taxon>Gammaproteobacteria</taxon>
        <taxon>Pseudomonadales</taxon>
        <taxon>Marinobacteraceae</taxon>
        <taxon>Marinobacter</taxon>
    </lineage>
</organism>
<evidence type="ECO:0000313" key="2">
    <source>
        <dbReference type="EMBL" id="AKO53846.1"/>
    </source>
</evidence>
<accession>A0A0H4I449</accession>
<name>A0A0H4I449_9GAMM</name>
<sequence length="375" mass="39507">MDKSLLLNAGLRSVGCSFRLQAILLSFTGLLVMSAPSLTQAQDEPAAAVQTGDDVAAADEVAEPNSNPDDKAAQLAGDRPQRASVVTGQGTMALQQQWPQSALWLEVDGADGTPTSVLSLVFTPLKNAATIGVVVLADEGHNAGEGFVTAFAGSLADRGLAALTLGLRAPTGGLKQVMERELPLSEVSPAVSTADEGQQPQPVAAGVAETSSNPDPDPMLIDVMAGTELSEAEVQYRQEVAAQLRAAVGYLKREGYPKVVIVGVGRGANFATALPELAGSAGLVWLLPKFYPRDLDVLAERFTETPRLRVLDVQAARGNRSQSAMQRTTVMNQVGVAQYQRQRVMVQEPVQAQQGDALASRLAAWIKADNKPAMD</sequence>
<dbReference type="KEGG" id="mpq:ABA45_16580"/>
<dbReference type="EMBL" id="CP011494">
    <property type="protein sequence ID" value="AKO53846.1"/>
    <property type="molecule type" value="Genomic_DNA"/>
</dbReference>
<protein>
    <submittedName>
        <fullName evidence="2">Uncharacterized protein</fullName>
    </submittedName>
</protein>
<dbReference type="STRING" id="330734.ABA45_16580"/>
<dbReference type="PATRIC" id="fig|330734.3.peg.3486"/>
<dbReference type="AlphaFoldDB" id="A0A0H4I449"/>
<gene>
    <name evidence="2" type="ORF">ABA45_16580</name>
</gene>
<evidence type="ECO:0000313" key="3">
    <source>
        <dbReference type="Proteomes" id="UP000036406"/>
    </source>
</evidence>
<reference evidence="2 3" key="1">
    <citation type="submission" date="2015-05" db="EMBL/GenBank/DDBJ databases">
        <title>Complete genome of Marinobacter psychrophilus strain 20041T isolated from sea-ice of the Canadian Basin.</title>
        <authorList>
            <person name="Song L."/>
            <person name="Ren L."/>
            <person name="Yu Y."/>
            <person name="Wang X."/>
        </authorList>
    </citation>
    <scope>NUCLEOTIDE SEQUENCE [LARGE SCALE GENOMIC DNA]</scope>
    <source>
        <strain evidence="2 3">20041</strain>
    </source>
</reference>
<dbReference type="Pfam" id="PF12048">
    <property type="entry name" value="DUF3530"/>
    <property type="match status" value="1"/>
</dbReference>
<evidence type="ECO:0000256" key="1">
    <source>
        <dbReference type="SAM" id="MobiDB-lite"/>
    </source>
</evidence>